<evidence type="ECO:0000313" key="2">
    <source>
        <dbReference type="Proteomes" id="UP000006050"/>
    </source>
</evidence>
<reference evidence="2" key="1">
    <citation type="submission" date="2012-06" db="EMBL/GenBank/DDBJ databases">
        <title>The complete genome of Belliella baltica DSM 15883.</title>
        <authorList>
            <person name="Lucas S."/>
            <person name="Copeland A."/>
            <person name="Lapidus A."/>
            <person name="Goodwin L."/>
            <person name="Pitluck S."/>
            <person name="Peters L."/>
            <person name="Mikhailova N."/>
            <person name="Davenport K."/>
            <person name="Kyrpides N."/>
            <person name="Mavromatis K."/>
            <person name="Pagani I."/>
            <person name="Ivanova N."/>
            <person name="Ovchinnikova G."/>
            <person name="Zeytun A."/>
            <person name="Detter J.C."/>
            <person name="Han C."/>
            <person name="Land M."/>
            <person name="Hauser L."/>
            <person name="Markowitz V."/>
            <person name="Cheng J.-F."/>
            <person name="Hugenholtz P."/>
            <person name="Woyke T."/>
            <person name="Wu D."/>
            <person name="Tindall B."/>
            <person name="Pomrenke H."/>
            <person name="Brambilla E."/>
            <person name="Klenk H.-P."/>
            <person name="Eisen J.A."/>
        </authorList>
    </citation>
    <scope>NUCLEOTIDE SEQUENCE [LARGE SCALE GENOMIC DNA]</scope>
    <source>
        <strain evidence="2">DSM 15883 / CIP 108006 / LMG 21964 / BA134</strain>
    </source>
</reference>
<accession>I3Z546</accession>
<gene>
    <name evidence="1" type="ordered locus">Belba_1764</name>
</gene>
<dbReference type="HOGENOM" id="CLU_920298_0_0_10"/>
<dbReference type="RefSeq" id="WP_014772344.1">
    <property type="nucleotide sequence ID" value="NC_018010.1"/>
</dbReference>
<keyword evidence="2" id="KW-1185">Reference proteome</keyword>
<dbReference type="AlphaFoldDB" id="I3Z546"/>
<evidence type="ECO:0000313" key="1">
    <source>
        <dbReference type="EMBL" id="AFL84364.1"/>
    </source>
</evidence>
<proteinExistence type="predicted"/>
<dbReference type="KEGG" id="bbd:Belba_1764"/>
<organism evidence="1 2">
    <name type="scientific">Belliella baltica (strain DSM 15883 / CIP 108006 / LMG 21964 / BA134)</name>
    <dbReference type="NCBI Taxonomy" id="866536"/>
    <lineage>
        <taxon>Bacteria</taxon>
        <taxon>Pseudomonadati</taxon>
        <taxon>Bacteroidota</taxon>
        <taxon>Cytophagia</taxon>
        <taxon>Cytophagales</taxon>
        <taxon>Cyclobacteriaceae</taxon>
        <taxon>Belliella</taxon>
    </lineage>
</organism>
<name>I3Z546_BELBD</name>
<protein>
    <submittedName>
        <fullName evidence="1">Uncharacterized protein</fullName>
    </submittedName>
</protein>
<sequence length="302" mass="34539">MPDVILSEKYIYLFDQDYSQSLYQVDYDGNVLNSIRFGNDDKLNINGINNLVVKNNKVGVVSRGSKIIWFDENLKDEKTEIMATKAHYHLPFQNGYVSFVNRINEEIDFDFVASDESGIIHTAIPIDRNEYGYVYKPYSPLAKYKDQILFTKSFNDTIFVYNEKEGLMPFTKVDFGSSTVPDDQFLKIQDAFDMMNFFNAKKHSYLSGEVYPIDDQKALIGITIKGSGKLGLWDIDKGSLVTYPSLKDDFKSNMELFQISTVSFGKTVFGVSGEYVKNSASESFKNSLEEGYEYSFFLLVLE</sequence>
<dbReference type="STRING" id="866536.Belba_1764"/>
<dbReference type="OrthoDB" id="828257at2"/>
<dbReference type="EMBL" id="CP003281">
    <property type="protein sequence ID" value="AFL84364.1"/>
    <property type="molecule type" value="Genomic_DNA"/>
</dbReference>
<dbReference type="Pfam" id="PF17170">
    <property type="entry name" value="DUF5128"/>
    <property type="match status" value="1"/>
</dbReference>
<dbReference type="Proteomes" id="UP000006050">
    <property type="component" value="Chromosome"/>
</dbReference>